<reference evidence="1" key="1">
    <citation type="submission" date="2022-06" db="EMBL/GenBank/DDBJ databases">
        <authorList>
            <person name="Legendre M."/>
            <person name="Claverie J.-M."/>
            <person name="Alempic J.-M."/>
            <person name="Abergel C."/>
        </authorList>
    </citation>
    <scope>NUCLEOTIDE SEQUENCE</scope>
    <source>
        <strain evidence="1">Kuranda</strain>
    </source>
</reference>
<sequence>MRWWFSETPAPFRSGRFRSVIAMAIDYGNAETAVRLAERLPDDRLVGEEALGLAMATRNPRILLPLFKQAAYDECWRAQHEAASKCKLAAIKCLHAACGGSSGWWSTSWVSHCSATSFYGWRPIWEWMAWKGLLPDPDTLIALTNDRRGDAQRAALWAA</sequence>
<evidence type="ECO:0000313" key="2">
    <source>
        <dbReference type="Proteomes" id="UP001185135"/>
    </source>
</evidence>
<dbReference type="Proteomes" id="UP001185135">
    <property type="component" value="Segment"/>
</dbReference>
<evidence type="ECO:0000313" key="1">
    <source>
        <dbReference type="EMBL" id="WBR14603.1"/>
    </source>
</evidence>
<dbReference type="EMBL" id="ON887157">
    <property type="protein sequence ID" value="WBR14603.1"/>
    <property type="molecule type" value="Genomic_DNA"/>
</dbReference>
<name>A0AA95EEM5_9VIRU</name>
<accession>A0AA95EEM5</accession>
<organism evidence="1 2">
    <name type="scientific">Pandoravirus kuranda</name>
    <dbReference type="NCBI Taxonomy" id="3019033"/>
    <lineage>
        <taxon>Viruses</taxon>
        <taxon>Pandoravirus</taxon>
    </lineage>
</organism>
<protein>
    <submittedName>
        <fullName evidence="1">F-box domain-containing protein</fullName>
    </submittedName>
</protein>
<gene>
    <name evidence="1" type="ORF">pkur_cds_429</name>
</gene>
<proteinExistence type="predicted"/>